<dbReference type="AlphaFoldDB" id="A0A971S215"/>
<name>A0A971S215_9BACT</name>
<reference evidence="1" key="1">
    <citation type="journal article" date="2020" name="Biotechnol. Biofuels">
        <title>New insights from the biogas microbiome by comprehensive genome-resolved metagenomics of nearly 1600 species originating from multiple anaerobic digesters.</title>
        <authorList>
            <person name="Campanaro S."/>
            <person name="Treu L."/>
            <person name="Rodriguez-R L.M."/>
            <person name="Kovalovszki A."/>
            <person name="Ziels R.M."/>
            <person name="Maus I."/>
            <person name="Zhu X."/>
            <person name="Kougias P.G."/>
            <person name="Basile A."/>
            <person name="Luo G."/>
            <person name="Schluter A."/>
            <person name="Konstantinidis K.T."/>
            <person name="Angelidaki I."/>
        </authorList>
    </citation>
    <scope>NUCLEOTIDE SEQUENCE</scope>
    <source>
        <strain evidence="1">AS06rmzACSIP_7</strain>
    </source>
</reference>
<comment type="caution">
    <text evidence="1">The sequence shown here is derived from an EMBL/GenBank/DDBJ whole genome shotgun (WGS) entry which is preliminary data.</text>
</comment>
<accession>A0A971S215</accession>
<protein>
    <submittedName>
        <fullName evidence="1">Uncharacterized protein</fullName>
    </submittedName>
</protein>
<organism evidence="1 2">
    <name type="scientific">Syntrophorhabdus aromaticivorans</name>
    <dbReference type="NCBI Taxonomy" id="328301"/>
    <lineage>
        <taxon>Bacteria</taxon>
        <taxon>Pseudomonadati</taxon>
        <taxon>Thermodesulfobacteriota</taxon>
        <taxon>Syntrophorhabdia</taxon>
        <taxon>Syntrophorhabdales</taxon>
        <taxon>Syntrophorhabdaceae</taxon>
        <taxon>Syntrophorhabdus</taxon>
    </lineage>
</organism>
<evidence type="ECO:0000313" key="1">
    <source>
        <dbReference type="EMBL" id="NLW36139.1"/>
    </source>
</evidence>
<dbReference type="EMBL" id="JAAYEE010000217">
    <property type="protein sequence ID" value="NLW36139.1"/>
    <property type="molecule type" value="Genomic_DNA"/>
</dbReference>
<dbReference type="Proteomes" id="UP000777265">
    <property type="component" value="Unassembled WGS sequence"/>
</dbReference>
<evidence type="ECO:0000313" key="2">
    <source>
        <dbReference type="Proteomes" id="UP000777265"/>
    </source>
</evidence>
<gene>
    <name evidence="1" type="ORF">GXY80_11785</name>
</gene>
<proteinExistence type="predicted"/>
<sequence length="215" mass="24867">MSILFTQNFDIIQEKEEEYGEFIAQTYVPQMNAMGLASVGGYYVEIGFGPRVVGVHASGSLDELSHILTSKEYKNMALGLKSFVYNYRNAAMEPLGKIKEGGYTIQKNVWKLNQYYDLRPGMKEAYKEFIINEHLPVMSRIDYVEVTGGWNVILGGVSEIIAEFTVKDPIDIGRLMNNEDFRTITLKLRSRYIRNYASRVLRCTERFDEPRWFRL</sequence>
<reference evidence="1" key="2">
    <citation type="submission" date="2020-01" db="EMBL/GenBank/DDBJ databases">
        <authorList>
            <person name="Campanaro S."/>
        </authorList>
    </citation>
    <scope>NUCLEOTIDE SEQUENCE</scope>
    <source>
        <strain evidence="1">AS06rmzACSIP_7</strain>
    </source>
</reference>